<name>A0AAW2C8Q8_9ROSI</name>
<evidence type="ECO:0000256" key="4">
    <source>
        <dbReference type="ARBA" id="ARBA00022781"/>
    </source>
</evidence>
<dbReference type="GO" id="GO:0046961">
    <property type="term" value="F:proton-transporting ATPase activity, rotational mechanism"/>
    <property type="evidence" value="ECO:0007669"/>
    <property type="project" value="InterPro"/>
</dbReference>
<evidence type="ECO:0000313" key="10">
    <source>
        <dbReference type="Proteomes" id="UP001459277"/>
    </source>
</evidence>
<sequence>MDQAELNTEQVLKRDIPWETYMTTKLISGTSLQLLRRYDNRPESYRAQLLDDDGPAYVRVFVSILRDIYKEETVEYVLALVDEMLTDCFGRVIGSYKRRADGIIANGEASNSKKKSTSIDDVLQGLVEWLCEQLKKPSHPSRGVPTAISCLAMLLKEPMVRSSFVQADGVKLLIPLISPASTQQSIQLLYETCLCVWLLSYYEPAVEYLATSRALPRLIDVVKSSTKEKVVRVVVLTLRNLLSKAAFGAQMIDHGLPQIVQSLKAQAWSDEDLLEALNQLEEGLKDKIKKLSSFDKYKQEVLLGQLDWSPMHKDNLFWRDNIKNFEENDFQILRVLITILDTSNDPRTLAVACYDLSQFIQHHPAGRIIVTDLKAKERVMKLMNHENPEVTKNALLCIQRLFLGAKYASFLQV</sequence>
<feature type="domain" description="ATPase V1 complex subunit H C-terminal" evidence="8">
    <location>
        <begin position="290"/>
        <end position="402"/>
    </location>
</feature>
<dbReference type="EMBL" id="JAZDWU010000008">
    <property type="protein sequence ID" value="KAK9994108.1"/>
    <property type="molecule type" value="Genomic_DNA"/>
</dbReference>
<dbReference type="AlphaFoldDB" id="A0AAW2C8Q8"/>
<dbReference type="Gene3D" id="1.25.40.150">
    <property type="entry name" value="V-type ATPase, subunit H, C-terminal domain"/>
    <property type="match status" value="1"/>
</dbReference>
<dbReference type="PROSITE" id="PS00191">
    <property type="entry name" value="CYTOCHROME_B5_1"/>
    <property type="match status" value="1"/>
</dbReference>
<evidence type="ECO:0000259" key="8">
    <source>
        <dbReference type="Pfam" id="PF11698"/>
    </source>
</evidence>
<dbReference type="Proteomes" id="UP001459277">
    <property type="component" value="Unassembled WGS sequence"/>
</dbReference>
<dbReference type="Pfam" id="PF11698">
    <property type="entry name" value="V-ATPase_H_C"/>
    <property type="match status" value="1"/>
</dbReference>
<dbReference type="PANTHER" id="PTHR10698:SF0">
    <property type="entry name" value="V-TYPE PROTON ATPASE SUBUNIT H"/>
    <property type="match status" value="1"/>
</dbReference>
<accession>A0AAW2C8Q8</accession>
<reference evidence="9 10" key="1">
    <citation type="submission" date="2024-01" db="EMBL/GenBank/DDBJ databases">
        <title>A telomere-to-telomere, gap-free genome of sweet tea (Lithocarpus litseifolius).</title>
        <authorList>
            <person name="Zhou J."/>
        </authorList>
    </citation>
    <scope>NUCLEOTIDE SEQUENCE [LARGE SCALE GENOMIC DNA]</scope>
    <source>
        <strain evidence="9">Zhou-2022a</strain>
        <tissue evidence="9">Leaf</tissue>
    </source>
</reference>
<dbReference type="FunFam" id="1.25.40.150:FF:000004">
    <property type="entry name" value="V-type proton ATPase subunit H"/>
    <property type="match status" value="1"/>
</dbReference>
<dbReference type="SUPFAM" id="SSF48371">
    <property type="entry name" value="ARM repeat"/>
    <property type="match status" value="1"/>
</dbReference>
<comment type="similarity">
    <text evidence="1">Belongs to the V-ATPase H subunit family.</text>
</comment>
<evidence type="ECO:0000256" key="6">
    <source>
        <dbReference type="ARBA" id="ARBA00025045"/>
    </source>
</evidence>
<keyword evidence="2" id="KW-0813">Transport</keyword>
<dbReference type="InterPro" id="IPR018506">
    <property type="entry name" value="Cyt_B5_heme-BS"/>
</dbReference>
<dbReference type="InterPro" id="IPR004908">
    <property type="entry name" value="ATPase_V1-cplx_hsu"/>
</dbReference>
<evidence type="ECO:0000256" key="3">
    <source>
        <dbReference type="ARBA" id="ARBA00022737"/>
    </source>
</evidence>
<dbReference type="InterPro" id="IPR011989">
    <property type="entry name" value="ARM-like"/>
</dbReference>
<dbReference type="Gene3D" id="1.25.10.10">
    <property type="entry name" value="Leucine-rich Repeat Variant"/>
    <property type="match status" value="1"/>
</dbReference>
<evidence type="ECO:0000256" key="7">
    <source>
        <dbReference type="ARBA" id="ARBA00082218"/>
    </source>
</evidence>
<dbReference type="GO" id="GO:0020037">
    <property type="term" value="F:heme binding"/>
    <property type="evidence" value="ECO:0007669"/>
    <property type="project" value="InterPro"/>
</dbReference>
<gene>
    <name evidence="9" type="ORF">SO802_023811</name>
</gene>
<dbReference type="PANTHER" id="PTHR10698">
    <property type="entry name" value="V-TYPE PROTON ATPASE SUBUNIT H"/>
    <property type="match status" value="1"/>
</dbReference>
<dbReference type="PIRSF" id="PIRSF032184">
    <property type="entry name" value="ATPase_V1_H"/>
    <property type="match status" value="1"/>
</dbReference>
<evidence type="ECO:0000256" key="5">
    <source>
        <dbReference type="ARBA" id="ARBA00023065"/>
    </source>
</evidence>
<comment type="caution">
    <text evidence="9">The sequence shown here is derived from an EMBL/GenBank/DDBJ whole genome shotgun (WGS) entry which is preliminary data.</text>
</comment>
<keyword evidence="10" id="KW-1185">Reference proteome</keyword>
<dbReference type="InterPro" id="IPR000225">
    <property type="entry name" value="Armadillo"/>
</dbReference>
<keyword evidence="4" id="KW-0375">Hydrogen ion transport</keyword>
<evidence type="ECO:0000313" key="9">
    <source>
        <dbReference type="EMBL" id="KAK9994108.1"/>
    </source>
</evidence>
<evidence type="ECO:0000256" key="2">
    <source>
        <dbReference type="ARBA" id="ARBA00022448"/>
    </source>
</evidence>
<evidence type="ECO:0000256" key="1">
    <source>
        <dbReference type="ARBA" id="ARBA00008613"/>
    </source>
</evidence>
<protein>
    <recommendedName>
        <fullName evidence="7">Vacuolar proton pump subunit H</fullName>
    </recommendedName>
</protein>
<dbReference type="InterPro" id="IPR038497">
    <property type="entry name" value="ATPase_V1-cplx_hsu_C_sf"/>
</dbReference>
<proteinExistence type="inferred from homology"/>
<comment type="function">
    <text evidence="6">Subunit of the peripheral V1 complex of vacuolar ATPase. Subunit H activates the ATPase activity of the enzyme and couples ATPase activity to proton flow. Vacuolar ATPase is responsible for acidifying a variety of intracellular compartments in eukaryotic cells, thus providing most of the energy required for transport processes in the vacuolar system.</text>
</comment>
<dbReference type="SMART" id="SM00185">
    <property type="entry name" value="ARM"/>
    <property type="match status" value="3"/>
</dbReference>
<keyword evidence="5" id="KW-0406">Ion transport</keyword>
<dbReference type="Pfam" id="PF03224">
    <property type="entry name" value="V-ATPase_H_N"/>
    <property type="match status" value="2"/>
</dbReference>
<dbReference type="InterPro" id="IPR016024">
    <property type="entry name" value="ARM-type_fold"/>
</dbReference>
<organism evidence="9 10">
    <name type="scientific">Lithocarpus litseifolius</name>
    <dbReference type="NCBI Taxonomy" id="425828"/>
    <lineage>
        <taxon>Eukaryota</taxon>
        <taxon>Viridiplantae</taxon>
        <taxon>Streptophyta</taxon>
        <taxon>Embryophyta</taxon>
        <taxon>Tracheophyta</taxon>
        <taxon>Spermatophyta</taxon>
        <taxon>Magnoliopsida</taxon>
        <taxon>eudicotyledons</taxon>
        <taxon>Gunneridae</taxon>
        <taxon>Pentapetalae</taxon>
        <taxon>rosids</taxon>
        <taxon>fabids</taxon>
        <taxon>Fagales</taxon>
        <taxon>Fagaceae</taxon>
        <taxon>Lithocarpus</taxon>
    </lineage>
</organism>
<keyword evidence="3" id="KW-0677">Repeat</keyword>
<dbReference type="InterPro" id="IPR011987">
    <property type="entry name" value="ATPase_V1-cplx_hsu_C"/>
</dbReference>
<dbReference type="GO" id="GO:0000221">
    <property type="term" value="C:vacuolar proton-transporting V-type ATPase, V1 domain"/>
    <property type="evidence" value="ECO:0007669"/>
    <property type="project" value="InterPro"/>
</dbReference>